<dbReference type="Pfam" id="PF01699">
    <property type="entry name" value="Na_Ca_ex"/>
    <property type="match status" value="1"/>
</dbReference>
<dbReference type="Proteomes" id="UP001235939">
    <property type="component" value="Chromosome 12"/>
</dbReference>
<evidence type="ECO:0000256" key="7">
    <source>
        <dbReference type="ARBA" id="ARBA00023136"/>
    </source>
</evidence>
<evidence type="ECO:0000256" key="8">
    <source>
        <dbReference type="SAM" id="Phobius"/>
    </source>
</evidence>
<keyword evidence="3" id="KW-0050">Antiport</keyword>
<feature type="transmembrane region" description="Helical" evidence="8">
    <location>
        <begin position="204"/>
        <end position="221"/>
    </location>
</feature>
<gene>
    <name evidence="10" type="ORF">LAZ67_12000578</name>
</gene>
<proteinExistence type="inferred from homology"/>
<evidence type="ECO:0000256" key="2">
    <source>
        <dbReference type="ARBA" id="ARBA00005364"/>
    </source>
</evidence>
<feature type="transmembrane region" description="Helical" evidence="8">
    <location>
        <begin position="327"/>
        <end position="349"/>
    </location>
</feature>
<dbReference type="InterPro" id="IPR044880">
    <property type="entry name" value="NCX_ion-bd_dom_sf"/>
</dbReference>
<evidence type="ECO:0000256" key="5">
    <source>
        <dbReference type="ARBA" id="ARBA00022692"/>
    </source>
</evidence>
<evidence type="ECO:0000259" key="9">
    <source>
        <dbReference type="Pfam" id="PF01699"/>
    </source>
</evidence>
<keyword evidence="7 8" id="KW-0472">Membrane</keyword>
<keyword evidence="4" id="KW-0109">Calcium transport</keyword>
<evidence type="ECO:0000256" key="6">
    <source>
        <dbReference type="ARBA" id="ARBA00022989"/>
    </source>
</evidence>
<keyword evidence="4" id="KW-0106">Calcium</keyword>
<keyword evidence="5 8" id="KW-0812">Transmembrane</keyword>
<feature type="transmembrane region" description="Helical" evidence="8">
    <location>
        <begin position="177"/>
        <end position="197"/>
    </location>
</feature>
<organism evidence="10 11">
    <name type="scientific">Cordylochernes scorpioides</name>
    <dbReference type="NCBI Taxonomy" id="51811"/>
    <lineage>
        <taxon>Eukaryota</taxon>
        <taxon>Metazoa</taxon>
        <taxon>Ecdysozoa</taxon>
        <taxon>Arthropoda</taxon>
        <taxon>Chelicerata</taxon>
        <taxon>Arachnida</taxon>
        <taxon>Pseudoscorpiones</taxon>
        <taxon>Cheliferoidea</taxon>
        <taxon>Chernetidae</taxon>
        <taxon>Cordylochernes</taxon>
    </lineage>
</organism>
<dbReference type="EMBL" id="CP092874">
    <property type="protein sequence ID" value="UYV74691.1"/>
    <property type="molecule type" value="Genomic_DNA"/>
</dbReference>
<dbReference type="Gene3D" id="1.20.1420.30">
    <property type="entry name" value="NCX, central ion-binding region"/>
    <property type="match status" value="1"/>
</dbReference>
<evidence type="ECO:0000256" key="3">
    <source>
        <dbReference type="ARBA" id="ARBA00022449"/>
    </source>
</evidence>
<comment type="similarity">
    <text evidence="2">Belongs to the Ca(2+):cation antiporter (CaCA) (TC 2.A.19) family. SLC24A subfamily.</text>
</comment>
<accession>A0ABY6L0M6</accession>
<sequence length="403" mass="45891">MLLSENSAMPFNNEIDLLAGTPVTVSIPAPDESIRDHRRRLHFFEAGQLMLMTRNFRPLTRFRAAGRLIIHEVRQLCIFLIYYIKLGEDDIHQIRLRRLHRMSIPQQSLDLGDLPRFRRKSVSATIATGPIADDSWRHLPSREEGVLAIARWIVRTPLMVTLHYTVPDCRQAEWRRWFLLTFAMAIFWTAVFSYVMVWMVRRPLSLLSALMVTLLGFTLGIPDSIMGITFLAAGTSVPDAFASLIVARQGQGDMAVSNSIGSNVFDILIGLALPWFIQTTMVNPGSLATINSRGMVYSVVLLFLTIIITISGVYLSGWQLTNRLGIVLLVLYLVFLTASCMIEFNVFGFVNPPMLNTERDISFKTRKRIVEALVFLMVSCGCESWTLRKKEERKRIEAFEIWT</sequence>
<feature type="transmembrane region" description="Helical" evidence="8">
    <location>
        <begin position="297"/>
        <end position="315"/>
    </location>
</feature>
<dbReference type="PANTHER" id="PTHR10846">
    <property type="entry name" value="SODIUM/POTASSIUM/CALCIUM EXCHANGER"/>
    <property type="match status" value="1"/>
</dbReference>
<evidence type="ECO:0000256" key="4">
    <source>
        <dbReference type="ARBA" id="ARBA00022568"/>
    </source>
</evidence>
<evidence type="ECO:0000256" key="1">
    <source>
        <dbReference type="ARBA" id="ARBA00004141"/>
    </source>
</evidence>
<feature type="transmembrane region" description="Helical" evidence="8">
    <location>
        <begin position="227"/>
        <end position="247"/>
    </location>
</feature>
<feature type="transmembrane region" description="Helical" evidence="8">
    <location>
        <begin position="259"/>
        <end position="277"/>
    </location>
</feature>
<keyword evidence="11" id="KW-1185">Reference proteome</keyword>
<evidence type="ECO:0000313" key="10">
    <source>
        <dbReference type="EMBL" id="UYV74691.1"/>
    </source>
</evidence>
<dbReference type="PANTHER" id="PTHR10846:SF73">
    <property type="entry name" value="SODIUM_CALCIUM EXCHANGER MEMBRANE REGION DOMAIN-CONTAINING PROTEIN"/>
    <property type="match status" value="1"/>
</dbReference>
<comment type="subcellular location">
    <subcellularLocation>
        <location evidence="1">Membrane</location>
        <topology evidence="1">Multi-pass membrane protein</topology>
    </subcellularLocation>
</comment>
<name>A0ABY6L0M6_9ARAC</name>
<feature type="domain" description="Sodium/calcium exchanger membrane region" evidence="9">
    <location>
        <begin position="178"/>
        <end position="340"/>
    </location>
</feature>
<dbReference type="InterPro" id="IPR004837">
    <property type="entry name" value="NaCa_Exmemb"/>
</dbReference>
<keyword evidence="4" id="KW-0813">Transport</keyword>
<evidence type="ECO:0000313" key="11">
    <source>
        <dbReference type="Proteomes" id="UP001235939"/>
    </source>
</evidence>
<keyword evidence="4" id="KW-0406">Ion transport</keyword>
<keyword evidence="6 8" id="KW-1133">Transmembrane helix</keyword>
<reference evidence="10 11" key="1">
    <citation type="submission" date="2022-01" db="EMBL/GenBank/DDBJ databases">
        <title>A chromosomal length assembly of Cordylochernes scorpioides.</title>
        <authorList>
            <person name="Zeh D."/>
            <person name="Zeh J."/>
        </authorList>
    </citation>
    <scope>NUCLEOTIDE SEQUENCE [LARGE SCALE GENOMIC DNA]</scope>
    <source>
        <strain evidence="10">IN4F17</strain>
        <tissue evidence="10">Whole Body</tissue>
    </source>
</reference>
<protein>
    <submittedName>
        <fullName evidence="10">SLC24A4</fullName>
    </submittedName>
</protein>
<dbReference type="InterPro" id="IPR004481">
    <property type="entry name" value="K/Na/Ca-exchanger"/>
</dbReference>